<keyword evidence="1" id="KW-0472">Membrane</keyword>
<keyword evidence="1" id="KW-1133">Transmembrane helix</keyword>
<proteinExistence type="predicted"/>
<accession>A0A418YUD7</accession>
<evidence type="ECO:0000313" key="2">
    <source>
        <dbReference type="EMBL" id="RJG55729.1"/>
    </source>
</evidence>
<evidence type="ECO:0000313" key="3">
    <source>
        <dbReference type="Proteomes" id="UP000283469"/>
    </source>
</evidence>
<organism evidence="2 3">
    <name type="scientific">Sphingobium terrigena</name>
    <dbReference type="NCBI Taxonomy" id="2304063"/>
    <lineage>
        <taxon>Bacteria</taxon>
        <taxon>Pseudomonadati</taxon>
        <taxon>Pseudomonadota</taxon>
        <taxon>Alphaproteobacteria</taxon>
        <taxon>Sphingomonadales</taxon>
        <taxon>Sphingomonadaceae</taxon>
        <taxon>Sphingobium</taxon>
    </lineage>
</organism>
<dbReference type="EMBL" id="QVRA01000005">
    <property type="protein sequence ID" value="RJG55729.1"/>
    <property type="molecule type" value="Genomic_DNA"/>
</dbReference>
<dbReference type="RefSeq" id="WP_147418748.1">
    <property type="nucleotide sequence ID" value="NZ_QVRA01000005.1"/>
</dbReference>
<name>A0A418YUD7_9SPHN</name>
<dbReference type="AlphaFoldDB" id="A0A418YUD7"/>
<sequence length="234" mass="26868">MSKGLVAQRWFRQSFFQLLLAMLAIIALGQMLVSHKILPPLAIGSRGLSSFANDVSLGYFSSWIFNILVVVVPAYTKRRRMRAWLASRYRAFKDDLVRVYLGAISETYNSDLIEDLRDPAKFSDYFAGRFAPDQNRWHAVHNGLYEWGLSQIRFHCRLFLSEYDLSIGLLGDLDAKSLARYGYVRAMLSKAEIMEPDYDDVKSLLGMLYPIHCPWSFLDGKIHEDAILENIKSL</sequence>
<comment type="caution">
    <text evidence="2">The sequence shown here is derived from an EMBL/GenBank/DDBJ whole genome shotgun (WGS) entry which is preliminary data.</text>
</comment>
<keyword evidence="3" id="KW-1185">Reference proteome</keyword>
<dbReference type="Proteomes" id="UP000283469">
    <property type="component" value="Unassembled WGS sequence"/>
</dbReference>
<dbReference type="OrthoDB" id="8264082at2"/>
<gene>
    <name evidence="2" type="ORF">D0Z70_06665</name>
</gene>
<evidence type="ECO:0008006" key="4">
    <source>
        <dbReference type="Google" id="ProtNLM"/>
    </source>
</evidence>
<feature type="transmembrane region" description="Helical" evidence="1">
    <location>
        <begin position="58"/>
        <end position="76"/>
    </location>
</feature>
<evidence type="ECO:0000256" key="1">
    <source>
        <dbReference type="SAM" id="Phobius"/>
    </source>
</evidence>
<reference evidence="2 3" key="1">
    <citation type="submission" date="2018-08" db="EMBL/GenBank/DDBJ databases">
        <title>Sphingobium sp. EO9.</title>
        <authorList>
            <person name="Park Y."/>
            <person name="Kim K.H."/>
            <person name="Jeon C.O."/>
        </authorList>
    </citation>
    <scope>NUCLEOTIDE SEQUENCE [LARGE SCALE GENOMIC DNA]</scope>
    <source>
        <strain evidence="2 3">EO9</strain>
    </source>
</reference>
<keyword evidence="1" id="KW-0812">Transmembrane</keyword>
<protein>
    <recommendedName>
        <fullName evidence="4">DUF4760 domain-containing protein</fullName>
    </recommendedName>
</protein>